<evidence type="ECO:0000256" key="2">
    <source>
        <dbReference type="ARBA" id="ARBA00022605"/>
    </source>
</evidence>
<reference evidence="8" key="1">
    <citation type="submission" date="2023-06" db="EMBL/GenBank/DDBJ databases">
        <title>Black Yeasts Isolated from many extreme environments.</title>
        <authorList>
            <person name="Coleine C."/>
            <person name="Stajich J.E."/>
            <person name="Selbmann L."/>
        </authorList>
    </citation>
    <scope>NUCLEOTIDE SEQUENCE</scope>
    <source>
        <strain evidence="8">CCFEE 5200</strain>
    </source>
</reference>
<dbReference type="GO" id="GO:0016616">
    <property type="term" value="F:oxidoreductase activity, acting on the CH-OH group of donors, NAD or NADP as acceptor"/>
    <property type="evidence" value="ECO:0007669"/>
    <property type="project" value="InterPro"/>
</dbReference>
<dbReference type="Proteomes" id="UP001175353">
    <property type="component" value="Unassembled WGS sequence"/>
</dbReference>
<organism evidence="8 9">
    <name type="scientific">Friedmanniomyces endolithicus</name>
    <dbReference type="NCBI Taxonomy" id="329885"/>
    <lineage>
        <taxon>Eukaryota</taxon>
        <taxon>Fungi</taxon>
        <taxon>Dikarya</taxon>
        <taxon>Ascomycota</taxon>
        <taxon>Pezizomycotina</taxon>
        <taxon>Dothideomycetes</taxon>
        <taxon>Dothideomycetidae</taxon>
        <taxon>Mycosphaerellales</taxon>
        <taxon>Teratosphaeriaceae</taxon>
        <taxon>Friedmanniomyces</taxon>
    </lineage>
</organism>
<dbReference type="Gene3D" id="3.40.50.720">
    <property type="entry name" value="NAD(P)-binding Rossmann-like Domain"/>
    <property type="match status" value="2"/>
</dbReference>
<keyword evidence="4" id="KW-0520">NAD</keyword>
<evidence type="ECO:0000256" key="1">
    <source>
        <dbReference type="ARBA" id="ARBA00005854"/>
    </source>
</evidence>
<keyword evidence="9" id="KW-1185">Reference proteome</keyword>
<evidence type="ECO:0000313" key="9">
    <source>
        <dbReference type="Proteomes" id="UP001175353"/>
    </source>
</evidence>
<evidence type="ECO:0000256" key="3">
    <source>
        <dbReference type="ARBA" id="ARBA00023002"/>
    </source>
</evidence>
<evidence type="ECO:0000313" key="8">
    <source>
        <dbReference type="EMBL" id="KAK1008104.1"/>
    </source>
</evidence>
<feature type="compositionally biased region" description="Polar residues" evidence="5">
    <location>
        <begin position="169"/>
        <end position="182"/>
    </location>
</feature>
<dbReference type="Gene3D" id="1.10.10.2670">
    <property type="entry name" value="E3 ubiquitin-protein ligase"/>
    <property type="match status" value="1"/>
</dbReference>
<feature type="compositionally biased region" description="Basic residues" evidence="5">
    <location>
        <begin position="400"/>
        <end position="411"/>
    </location>
</feature>
<feature type="compositionally biased region" description="Low complexity" evidence="5">
    <location>
        <begin position="655"/>
        <end position="679"/>
    </location>
</feature>
<dbReference type="InterPro" id="IPR029753">
    <property type="entry name" value="D-isomer_DH_CS"/>
</dbReference>
<dbReference type="InterPro" id="IPR050857">
    <property type="entry name" value="D-2-hydroxyacid_DH"/>
</dbReference>
<dbReference type="AlphaFoldDB" id="A0AAN6KXF5"/>
<dbReference type="Pfam" id="PF02826">
    <property type="entry name" value="2-Hacid_dh_C"/>
    <property type="match status" value="1"/>
</dbReference>
<dbReference type="InterPro" id="IPR042065">
    <property type="entry name" value="E3_ELL-like"/>
</dbReference>
<dbReference type="SUPFAM" id="SSF51735">
    <property type="entry name" value="NAD(P)-binding Rossmann-fold domains"/>
    <property type="match status" value="1"/>
</dbReference>
<dbReference type="InterPro" id="IPR036390">
    <property type="entry name" value="WH_DNA-bd_sf"/>
</dbReference>
<feature type="region of interest" description="Disordered" evidence="5">
    <location>
        <begin position="158"/>
        <end position="192"/>
    </location>
</feature>
<evidence type="ECO:0000259" key="7">
    <source>
        <dbReference type="Pfam" id="PF02826"/>
    </source>
</evidence>
<feature type="region of interest" description="Disordered" evidence="5">
    <location>
        <begin position="1"/>
        <end position="20"/>
    </location>
</feature>
<dbReference type="GO" id="GO:0008652">
    <property type="term" value="P:amino acid biosynthetic process"/>
    <property type="evidence" value="ECO:0007669"/>
    <property type="project" value="UniProtKB-KW"/>
</dbReference>
<protein>
    <submittedName>
        <fullName evidence="8">Uncharacterized protein</fullName>
    </submittedName>
</protein>
<dbReference type="GO" id="GO:0051287">
    <property type="term" value="F:NAD binding"/>
    <property type="evidence" value="ECO:0007669"/>
    <property type="project" value="InterPro"/>
</dbReference>
<dbReference type="Pfam" id="PF00389">
    <property type="entry name" value="2-Hacid_dh"/>
    <property type="match status" value="1"/>
</dbReference>
<dbReference type="SUPFAM" id="SSF46785">
    <property type="entry name" value="Winged helix' DNA-binding domain"/>
    <property type="match status" value="1"/>
</dbReference>
<feature type="compositionally biased region" description="Polar residues" evidence="5">
    <location>
        <begin position="488"/>
        <end position="525"/>
    </location>
</feature>
<feature type="domain" description="D-isomer specific 2-hydroxyacid dehydrogenase NAD-binding" evidence="7">
    <location>
        <begin position="918"/>
        <end position="1108"/>
    </location>
</feature>
<proteinExistence type="inferred from homology"/>
<evidence type="ECO:0000256" key="5">
    <source>
        <dbReference type="SAM" id="MobiDB-lite"/>
    </source>
</evidence>
<keyword evidence="2" id="KW-0028">Amino-acid biosynthesis</keyword>
<gene>
    <name evidence="8" type="ORF">LTR91_003172</name>
</gene>
<accession>A0AAN6KXF5</accession>
<dbReference type="SUPFAM" id="SSF52283">
    <property type="entry name" value="Formate/glycerate dehydrogenase catalytic domain-like"/>
    <property type="match status" value="1"/>
</dbReference>
<feature type="compositionally biased region" description="Low complexity" evidence="5">
    <location>
        <begin position="462"/>
        <end position="471"/>
    </location>
</feature>
<evidence type="ECO:0000259" key="6">
    <source>
        <dbReference type="Pfam" id="PF00389"/>
    </source>
</evidence>
<feature type="domain" description="D-isomer specific 2-hydroxyacid dehydrogenase catalytic" evidence="6">
    <location>
        <begin position="820"/>
        <end position="1138"/>
    </location>
</feature>
<dbReference type="EMBL" id="JAUJLE010000016">
    <property type="protein sequence ID" value="KAK1008104.1"/>
    <property type="molecule type" value="Genomic_DNA"/>
</dbReference>
<comment type="similarity">
    <text evidence="1">Belongs to the D-isomer specific 2-hydroxyacid dehydrogenase family.</text>
</comment>
<evidence type="ECO:0000256" key="4">
    <source>
        <dbReference type="ARBA" id="ARBA00023027"/>
    </source>
</evidence>
<dbReference type="InterPro" id="IPR029752">
    <property type="entry name" value="D-isomer_DH_CS1"/>
</dbReference>
<feature type="region of interest" description="Disordered" evidence="5">
    <location>
        <begin position="325"/>
        <end position="691"/>
    </location>
</feature>
<keyword evidence="3" id="KW-0560">Oxidoreductase</keyword>
<name>A0AAN6KXF5_9PEZI</name>
<dbReference type="PANTHER" id="PTHR42789">
    <property type="entry name" value="D-ISOMER SPECIFIC 2-HYDROXYACID DEHYDROGENASE FAMILY PROTEIN (AFU_ORTHOLOGUE AFUA_6G10090)"/>
    <property type="match status" value="1"/>
</dbReference>
<comment type="caution">
    <text evidence="8">The sequence shown here is derived from an EMBL/GenBank/DDBJ whole genome shotgun (WGS) entry which is preliminary data.</text>
</comment>
<dbReference type="CDD" id="cd12169">
    <property type="entry name" value="PGDH_like_1"/>
    <property type="match status" value="1"/>
</dbReference>
<dbReference type="InterPro" id="IPR006139">
    <property type="entry name" value="D-isomer_2_OHA_DH_cat_dom"/>
</dbReference>
<dbReference type="PROSITE" id="PS00671">
    <property type="entry name" value="D_2_HYDROXYACID_DH_3"/>
    <property type="match status" value="1"/>
</dbReference>
<dbReference type="InterPro" id="IPR006140">
    <property type="entry name" value="D-isomer_DH_NAD-bd"/>
</dbReference>
<dbReference type="InterPro" id="IPR036291">
    <property type="entry name" value="NAD(P)-bd_dom_sf"/>
</dbReference>
<feature type="compositionally biased region" description="Acidic residues" evidence="5">
    <location>
        <begin position="422"/>
        <end position="432"/>
    </location>
</feature>
<dbReference type="PROSITE" id="PS00065">
    <property type="entry name" value="D_2_HYDROXYACID_DH_1"/>
    <property type="match status" value="1"/>
</dbReference>
<feature type="compositionally biased region" description="Basic and acidic residues" evidence="5">
    <location>
        <begin position="356"/>
        <end position="399"/>
    </location>
</feature>
<sequence>MAVSSIPKGGMTLRGGGRDADMAKADSAVSLTLGGGMVESMRKASQAREGLQFVTGSTPKLRIGGRTIDLTLSTDAFRNELYVSTSAGSLVNLQFAGLLSHRAVVQHRDRKPAESEAGTDGALAALRSTLATFKQEKQDNQTNIEKGLMAVPKGRFDAAKKHGRPGSAGAQSIASFSPSTTPLRYPPPTSAPATASDLMVHAMRTPILHLLAMRPATAESIRLKTHVPRADLDGILQKIARKVDGEWQLADRSYKDLDVWSFGYCSEEDRQSAVDNAVRAYDRLRIGKEEKVWQGLLSEEQRGKGVILSRLHSAGQVNLNGRVTPSAAARDSQPNSNSNTPMISSSTPRPGSSKGDVMKRILTAKDPKKARAVEDAKEKKRKEREAAREAAASDREMAKATKRQALKKVQSKIKSAEIVQSSEDESGEEGEVKDDHSVKRVALQTGPNKPGPNRERSKARTPPDSSSDGPSAGTKRKEPPNAAKSIASLANQAAKTSVATDKASTPRTTTNGLSAPLSHHQSQRSPQKHDSRPSVPSPLGAARPRVASDVTNRGIGARHAKPGAATPLGLGITNGARKRHDTVTGTESAVPSGYDKMRDEGKGVQRAASKPTVNGTPKAMANRTPEVVPSGKANGVKRSAEDPPEENATKHRKTTSTSSQSQVSHNTSSATTQSTARTSPDVTFDSGSSDSAASVLDTITYTQGVTLAEKFRDQYYPAYAAMYDAQAAEEMKGEMVGTEERERLWAMHRRLEQMKREIRVAARLHTLNTHIGSQTTTSTMASQPPTRLAILDDYSGVARQHFARIPNLHIDDFADTLNPSKPADLETLASRLQPYQIVSTMRERTPFPAELIRRLPNLKLILNASARNASIDIAFASERGILVSGTKGEAPTGARDLENLPSLPPPKGHSSVVQHNWALTLALLSRISQDDAAVKAQGKAAWHSGLMVPIAGRTLGIVGLGKLGVGTAKVGVLGFGMKVIAWSENLTQSKADEAAEGAGLPKGSFKAVSKEELFREADVVSLHLVLSARSRGIVGESELAQMKKTAILINTSRGPLIDEEAFIDVLEKGGIRGAGLDVYWEEPLPKDSKWRSVDSWAKSEVVLSPHMGYVNEGTIHRWYQEQAENVERWMKGEEVLNPMS</sequence>
<dbReference type="PANTHER" id="PTHR42789:SF1">
    <property type="entry name" value="D-ISOMER SPECIFIC 2-HYDROXYACID DEHYDROGENASE FAMILY PROTEIN (AFU_ORTHOLOGUE AFUA_6G10090)"/>
    <property type="match status" value="1"/>
</dbReference>
<feature type="compositionally biased region" description="Polar residues" evidence="5">
    <location>
        <begin position="332"/>
        <end position="350"/>
    </location>
</feature>